<dbReference type="EMBL" id="BDIP01000871">
    <property type="protein sequence ID" value="GCA62541.1"/>
    <property type="molecule type" value="Genomic_DNA"/>
</dbReference>
<evidence type="ECO:0000256" key="1">
    <source>
        <dbReference type="ARBA" id="ARBA00004611"/>
    </source>
</evidence>
<dbReference type="Proteomes" id="UP000265618">
    <property type="component" value="Unassembled WGS sequence"/>
</dbReference>
<dbReference type="GO" id="GO:0060294">
    <property type="term" value="P:cilium movement involved in cell motility"/>
    <property type="evidence" value="ECO:0007669"/>
    <property type="project" value="InterPro"/>
</dbReference>
<dbReference type="OrthoDB" id="10258956at2759"/>
<evidence type="ECO:0000256" key="5">
    <source>
        <dbReference type="ARBA" id="ARBA00023069"/>
    </source>
</evidence>
<organism evidence="11 12">
    <name type="scientific">Kipferlia bialata</name>
    <dbReference type="NCBI Taxonomy" id="797122"/>
    <lineage>
        <taxon>Eukaryota</taxon>
        <taxon>Metamonada</taxon>
        <taxon>Carpediemonas-like organisms</taxon>
        <taxon>Kipferlia</taxon>
    </lineage>
</organism>
<keyword evidence="6" id="KW-0206">Cytoskeleton</keyword>
<evidence type="ECO:0000256" key="9">
    <source>
        <dbReference type="ARBA" id="ARBA00038319"/>
    </source>
</evidence>
<dbReference type="InterPro" id="IPR006802">
    <property type="entry name" value="Radial_spoke"/>
</dbReference>
<keyword evidence="7" id="KW-0966">Cell projection</keyword>
<evidence type="ECO:0000256" key="2">
    <source>
        <dbReference type="ARBA" id="ARBA00022490"/>
    </source>
</evidence>
<accession>A0A391NKF9</accession>
<name>A0A391NKF9_9EUKA</name>
<dbReference type="PANTHER" id="PTHR22069">
    <property type="entry name" value="MITOCHONDRIAL RIBOSOMAL PROTEIN S18"/>
    <property type="match status" value="1"/>
</dbReference>
<dbReference type="AlphaFoldDB" id="A0A391NKF9"/>
<evidence type="ECO:0000256" key="4">
    <source>
        <dbReference type="ARBA" id="ARBA00022846"/>
    </source>
</evidence>
<evidence type="ECO:0000256" key="10">
    <source>
        <dbReference type="ARBA" id="ARBA00041080"/>
    </source>
</evidence>
<evidence type="ECO:0000313" key="12">
    <source>
        <dbReference type="Proteomes" id="UP000265618"/>
    </source>
</evidence>
<keyword evidence="4" id="KW-0282">Flagellum</keyword>
<comment type="caution">
    <text evidence="11">The sequence shown here is derived from an EMBL/GenBank/DDBJ whole genome shotgun (WGS) entry which is preliminary data.</text>
</comment>
<dbReference type="PANTHER" id="PTHR22069:SF0">
    <property type="entry name" value="RADIAL SPOKE HEAD PROTEIN 9 HOMOLOG"/>
    <property type="match status" value="1"/>
</dbReference>
<comment type="subcellular location">
    <subcellularLocation>
        <location evidence="8">Cell projection</location>
        <location evidence="8">Kinocilium</location>
    </subcellularLocation>
    <subcellularLocation>
        <location evidence="1">Cytoplasm</location>
        <location evidence="1">Cytoskeleton</location>
        <location evidence="1">Flagellum axoneme</location>
    </subcellularLocation>
</comment>
<reference evidence="11 12" key="1">
    <citation type="journal article" date="2018" name="PLoS ONE">
        <title>The draft genome of Kipferlia bialata reveals reductive genome evolution in fornicate parasites.</title>
        <authorList>
            <person name="Tanifuji G."/>
            <person name="Takabayashi S."/>
            <person name="Kume K."/>
            <person name="Takagi M."/>
            <person name="Nakayama T."/>
            <person name="Kamikawa R."/>
            <person name="Inagaki Y."/>
            <person name="Hashimoto T."/>
        </authorList>
    </citation>
    <scope>NUCLEOTIDE SEQUENCE [LARGE SCALE GENOMIC DNA]</scope>
    <source>
        <strain evidence="11">NY0173</strain>
    </source>
</reference>
<dbReference type="GO" id="GO:0035082">
    <property type="term" value="P:axoneme assembly"/>
    <property type="evidence" value="ECO:0007669"/>
    <property type="project" value="InterPro"/>
</dbReference>
<keyword evidence="3" id="KW-0970">Cilium biogenesis/degradation</keyword>
<comment type="similarity">
    <text evidence="9">Belongs to the flagellar radial spoke RSP9 family.</text>
</comment>
<evidence type="ECO:0000256" key="6">
    <source>
        <dbReference type="ARBA" id="ARBA00023212"/>
    </source>
</evidence>
<evidence type="ECO:0000256" key="8">
    <source>
        <dbReference type="ARBA" id="ARBA00037822"/>
    </source>
</evidence>
<gene>
    <name evidence="11" type="ORF">KIPB_004186</name>
</gene>
<dbReference type="InterPro" id="IPR055316">
    <property type="entry name" value="RSP9"/>
</dbReference>
<dbReference type="GO" id="GO:0044458">
    <property type="term" value="P:motile cilium assembly"/>
    <property type="evidence" value="ECO:0007669"/>
    <property type="project" value="TreeGrafter"/>
</dbReference>
<protein>
    <recommendedName>
        <fullName evidence="10">Radial spoke head protein 9 homolog</fullName>
    </recommendedName>
</protein>
<evidence type="ECO:0000256" key="3">
    <source>
        <dbReference type="ARBA" id="ARBA00022794"/>
    </source>
</evidence>
<proteinExistence type="inferred from homology"/>
<keyword evidence="5" id="KW-0969">Cilium</keyword>
<dbReference type="GO" id="GO:0001534">
    <property type="term" value="C:radial spoke"/>
    <property type="evidence" value="ECO:0007669"/>
    <property type="project" value="InterPro"/>
</dbReference>
<sequence>MELDFLTYAQRLQGLGIPISPEQKAIIELALPVICNDRKFSRCQFWGRIRGVTADYWLIQGSGDKEKLYEHTLYSQDCVEWAELPSVDDEAKAVLTSAGVGPDSQIPFTGDAALVHRTPKAGEEEEDEEEAGPKATELQRLAMQVAHIDSRTQILPRDAYYLAARRKVSLSVIQ</sequence>
<evidence type="ECO:0000256" key="7">
    <source>
        <dbReference type="ARBA" id="ARBA00023273"/>
    </source>
</evidence>
<dbReference type="Pfam" id="PF04712">
    <property type="entry name" value="Radial_spoke"/>
    <property type="match status" value="1"/>
</dbReference>
<keyword evidence="12" id="KW-1185">Reference proteome</keyword>
<evidence type="ECO:0000313" key="11">
    <source>
        <dbReference type="EMBL" id="GCA62541.1"/>
    </source>
</evidence>
<keyword evidence="2" id="KW-0963">Cytoplasm</keyword>